<dbReference type="EMBL" id="KL142389">
    <property type="protein sequence ID" value="KDR72411.1"/>
    <property type="molecule type" value="Genomic_DNA"/>
</dbReference>
<organism evidence="2 3">
    <name type="scientific">Galerina marginata (strain CBS 339.88)</name>
    <dbReference type="NCBI Taxonomy" id="685588"/>
    <lineage>
        <taxon>Eukaryota</taxon>
        <taxon>Fungi</taxon>
        <taxon>Dikarya</taxon>
        <taxon>Basidiomycota</taxon>
        <taxon>Agaricomycotina</taxon>
        <taxon>Agaricomycetes</taxon>
        <taxon>Agaricomycetidae</taxon>
        <taxon>Agaricales</taxon>
        <taxon>Agaricineae</taxon>
        <taxon>Strophariaceae</taxon>
        <taxon>Galerina</taxon>
    </lineage>
</organism>
<evidence type="ECO:0000256" key="1">
    <source>
        <dbReference type="SAM" id="MobiDB-lite"/>
    </source>
</evidence>
<gene>
    <name evidence="2" type="ORF">GALMADRAFT_771205</name>
</gene>
<feature type="region of interest" description="Disordered" evidence="1">
    <location>
        <begin position="1"/>
        <end position="114"/>
    </location>
</feature>
<evidence type="ECO:0000313" key="3">
    <source>
        <dbReference type="Proteomes" id="UP000027222"/>
    </source>
</evidence>
<feature type="compositionally biased region" description="Basic and acidic residues" evidence="1">
    <location>
        <begin position="104"/>
        <end position="114"/>
    </location>
</feature>
<name>A0A067SND3_GALM3</name>
<feature type="compositionally biased region" description="Low complexity" evidence="1">
    <location>
        <begin position="9"/>
        <end position="20"/>
    </location>
</feature>
<dbReference type="Proteomes" id="UP000027222">
    <property type="component" value="Unassembled WGS sequence"/>
</dbReference>
<dbReference type="AlphaFoldDB" id="A0A067SND3"/>
<keyword evidence="3" id="KW-1185">Reference proteome</keyword>
<accession>A0A067SND3</accession>
<dbReference type="OrthoDB" id="3020297at2759"/>
<reference evidence="3" key="1">
    <citation type="journal article" date="2014" name="Proc. Natl. Acad. Sci. U.S.A.">
        <title>Extensive sampling of basidiomycete genomes demonstrates inadequacy of the white-rot/brown-rot paradigm for wood decay fungi.</title>
        <authorList>
            <person name="Riley R."/>
            <person name="Salamov A.A."/>
            <person name="Brown D.W."/>
            <person name="Nagy L.G."/>
            <person name="Floudas D."/>
            <person name="Held B.W."/>
            <person name="Levasseur A."/>
            <person name="Lombard V."/>
            <person name="Morin E."/>
            <person name="Otillar R."/>
            <person name="Lindquist E.A."/>
            <person name="Sun H."/>
            <person name="LaButti K.M."/>
            <person name="Schmutz J."/>
            <person name="Jabbour D."/>
            <person name="Luo H."/>
            <person name="Baker S.E."/>
            <person name="Pisabarro A.G."/>
            <person name="Walton J.D."/>
            <person name="Blanchette R.A."/>
            <person name="Henrissat B."/>
            <person name="Martin F."/>
            <person name="Cullen D."/>
            <person name="Hibbett D.S."/>
            <person name="Grigoriev I.V."/>
        </authorList>
    </citation>
    <scope>NUCLEOTIDE SEQUENCE [LARGE SCALE GENOMIC DNA]</scope>
    <source>
        <strain evidence="3">CBS 339.88</strain>
    </source>
</reference>
<sequence>MAPRRGTRVQRGQQPTQQQQETIPTARAADVAAPTTPVRQTTAPTRAGPFRVPGYIPPPLVDRPDPLSSDEDFDFAEADETPISGPPARGALGSPVKRARVAKGKQDSLNKKSDLEVWNETDDDIIAAA</sequence>
<dbReference type="HOGENOM" id="CLU_1948963_0_0_1"/>
<evidence type="ECO:0000313" key="2">
    <source>
        <dbReference type="EMBL" id="KDR72411.1"/>
    </source>
</evidence>
<proteinExistence type="predicted"/>
<feature type="compositionally biased region" description="Acidic residues" evidence="1">
    <location>
        <begin position="68"/>
        <end position="80"/>
    </location>
</feature>
<protein>
    <submittedName>
        <fullName evidence="2">Uncharacterized protein</fullName>
    </submittedName>
</protein>